<organism evidence="1 2">
    <name type="scientific">Azotobacter chroococcum</name>
    <dbReference type="NCBI Taxonomy" id="353"/>
    <lineage>
        <taxon>Bacteria</taxon>
        <taxon>Pseudomonadati</taxon>
        <taxon>Pseudomonadota</taxon>
        <taxon>Gammaproteobacteria</taxon>
        <taxon>Pseudomonadales</taxon>
        <taxon>Pseudomonadaceae</taxon>
        <taxon>Azotobacter</taxon>
    </lineage>
</organism>
<sequence length="164" mass="18341">MKETHACTLATIACSPTATPRARLIAIRRLCRLLSQEREALYDELLALRRQANKLRAFLPFTADRVADLEWQVAVVGDDLDDIELRLANIGRVLMIDGKRMTKAIGFDGLCDLLNINPAHRAVARRAGHSTIAKLANACLEDSADRHDEAWKDRPLFNAFHAAR</sequence>
<dbReference type="EMBL" id="JAAPAP010000003">
    <property type="protein sequence ID" value="NHN76835.1"/>
    <property type="molecule type" value="Genomic_DNA"/>
</dbReference>
<accession>A0A4U1KV08</accession>
<evidence type="ECO:0000313" key="2">
    <source>
        <dbReference type="Proteomes" id="UP000736384"/>
    </source>
</evidence>
<dbReference type="AlphaFoldDB" id="A0A4U1KV08"/>
<proteinExistence type="predicted"/>
<gene>
    <name evidence="1" type="ORF">HA520_05975</name>
</gene>
<evidence type="ECO:0000313" key="1">
    <source>
        <dbReference type="EMBL" id="NHN76835.1"/>
    </source>
</evidence>
<reference evidence="1" key="1">
    <citation type="submission" date="2020-03" db="EMBL/GenBank/DDBJ databases">
        <title>Genome assembly of Azotobacter chroococcum W5.</title>
        <authorList>
            <person name="Kannepalli A."/>
        </authorList>
    </citation>
    <scope>NUCLEOTIDE SEQUENCE</scope>
    <source>
        <strain evidence="1">W5</strain>
    </source>
</reference>
<dbReference type="Proteomes" id="UP000736384">
    <property type="component" value="Unassembled WGS sequence"/>
</dbReference>
<protein>
    <submittedName>
        <fullName evidence="1">Uncharacterized protein</fullName>
    </submittedName>
</protein>
<comment type="caution">
    <text evidence="1">The sequence shown here is derived from an EMBL/GenBank/DDBJ whole genome shotgun (WGS) entry which is preliminary data.</text>
</comment>
<dbReference type="RefSeq" id="WP_136888652.1">
    <property type="nucleotide sequence ID" value="NZ_JAAPAP010000003.1"/>
</dbReference>
<name>A0A4U1KV08_9GAMM</name>